<evidence type="ECO:0000256" key="2">
    <source>
        <dbReference type="ARBA" id="ARBA00006190"/>
    </source>
</evidence>
<dbReference type="GO" id="GO:0005771">
    <property type="term" value="C:multivesicular body"/>
    <property type="evidence" value="ECO:0007669"/>
    <property type="project" value="TreeGrafter"/>
</dbReference>
<dbReference type="GO" id="GO:0006900">
    <property type="term" value="P:vesicle budding from membrane"/>
    <property type="evidence" value="ECO:0007669"/>
    <property type="project" value="TreeGrafter"/>
</dbReference>
<dbReference type="GO" id="GO:0009898">
    <property type="term" value="C:cytoplasmic side of plasma membrane"/>
    <property type="evidence" value="ECO:0007669"/>
    <property type="project" value="TreeGrafter"/>
</dbReference>
<evidence type="ECO:0000313" key="7">
    <source>
        <dbReference type="Proteomes" id="UP000009170"/>
    </source>
</evidence>
<accession>Q00T60</accession>
<dbReference type="GO" id="GO:0032511">
    <property type="term" value="P:late endosome to vacuole transport via multivesicular body sorting pathway"/>
    <property type="evidence" value="ECO:0007669"/>
    <property type="project" value="TreeGrafter"/>
</dbReference>
<dbReference type="GeneID" id="9838121"/>
<evidence type="ECO:0000256" key="1">
    <source>
        <dbReference type="ARBA" id="ARBA00004177"/>
    </source>
</evidence>
<keyword evidence="3" id="KW-0967">Endosome</keyword>
<dbReference type="InParanoid" id="Q00T60"/>
<reference evidence="6 7" key="2">
    <citation type="journal article" date="2014" name="BMC Genomics">
        <title>An improved genome of the model marine alga Ostreococcus tauri unfolds by assessing Illumina de novo assemblies.</title>
        <authorList>
            <person name="Blanc-Mathieu R."/>
            <person name="Verhelst B."/>
            <person name="Derelle E."/>
            <person name="Rombauts S."/>
            <person name="Bouget F.Y."/>
            <person name="Carre I."/>
            <person name="Chateau A."/>
            <person name="Eyre-Walker A."/>
            <person name="Grimsley N."/>
            <person name="Moreau H."/>
            <person name="Piegu B."/>
            <person name="Rivals E."/>
            <person name="Schackwitz W."/>
            <person name="Van de Peer Y."/>
            <person name="Piganeau G."/>
        </authorList>
    </citation>
    <scope>NUCLEOTIDE SEQUENCE [LARGE SCALE GENOMIC DNA]</scope>
    <source>
        <strain evidence="7">OTTH 0595 / CCAP 157/2 / RCC745</strain>
    </source>
</reference>
<gene>
    <name evidence="6" type="ORF">OT_ostta17g02070</name>
</gene>
<comment type="subcellular location">
    <subcellularLocation>
        <location evidence="1">Endosome</location>
    </subcellularLocation>
</comment>
<dbReference type="FunCoup" id="Q00T60">
    <property type="interactions" value="1646"/>
</dbReference>
<dbReference type="PANTHER" id="PTHR22761">
    <property type="entry name" value="CHARGED MULTIVESICULAR BODY PROTEIN"/>
    <property type="match status" value="1"/>
</dbReference>
<protein>
    <submittedName>
        <fullName evidence="6">Snf7</fullName>
    </submittedName>
</protein>
<comment type="caution">
    <text evidence="6">The sequence shown here is derived from an EMBL/GenBank/DDBJ whole genome shotgun (WGS) entry which is preliminary data.</text>
</comment>
<feature type="region of interest" description="Disordered" evidence="5">
    <location>
        <begin position="215"/>
        <end position="239"/>
    </location>
</feature>
<evidence type="ECO:0000313" key="6">
    <source>
        <dbReference type="EMBL" id="CAL57956.1"/>
    </source>
</evidence>
<reference evidence="7" key="1">
    <citation type="journal article" date="2006" name="Proc. Natl. Acad. Sci. U.S.A.">
        <title>Genome analysis of the smallest free-living eukaryote Ostreococcus tauri unveils many unique features.</title>
        <authorList>
            <person name="Derelle E."/>
            <person name="Ferraz C."/>
            <person name="Rombauts S."/>
            <person name="Rouze P."/>
            <person name="Worden A.Z."/>
            <person name="Robbens S."/>
            <person name="Partensky F."/>
            <person name="Degroeve S."/>
            <person name="Echeynie S."/>
            <person name="Cooke R."/>
            <person name="Saeys Y."/>
            <person name="Wuyts J."/>
            <person name="Jabbari K."/>
            <person name="Bowler C."/>
            <person name="Panaud O."/>
            <person name="Piegu B."/>
            <person name="Ball S.G."/>
            <person name="Ral J.-P."/>
            <person name="Bouget F.-Y."/>
            <person name="Piganeau G."/>
            <person name="De Baets B."/>
            <person name="Picard A."/>
            <person name="Delseny M."/>
            <person name="Demaille J."/>
            <person name="Van de Peer Y."/>
            <person name="Moreau H."/>
        </authorList>
    </citation>
    <scope>NUCLEOTIDE SEQUENCE [LARGE SCALE GENOMIC DNA]</scope>
    <source>
        <strain evidence="7">OTTH 0595 / CCAP 157/2 / RCC745</strain>
    </source>
</reference>
<organism evidence="6 7">
    <name type="scientific">Ostreococcus tauri</name>
    <name type="common">Marine green alga</name>
    <dbReference type="NCBI Taxonomy" id="70448"/>
    <lineage>
        <taxon>Eukaryota</taxon>
        <taxon>Viridiplantae</taxon>
        <taxon>Chlorophyta</taxon>
        <taxon>Mamiellophyceae</taxon>
        <taxon>Mamiellales</taxon>
        <taxon>Bathycoccaceae</taxon>
        <taxon>Ostreococcus</taxon>
    </lineage>
</organism>
<feature type="coiled-coil region" evidence="4">
    <location>
        <begin position="49"/>
        <end position="96"/>
    </location>
</feature>
<proteinExistence type="inferred from homology"/>
<dbReference type="InterPro" id="IPR005024">
    <property type="entry name" value="Snf7_fam"/>
</dbReference>
<dbReference type="AlphaFoldDB" id="Q00T60"/>
<dbReference type="Gene3D" id="1.10.287.1060">
    <property type="entry name" value="ESAT-6-like"/>
    <property type="match status" value="1"/>
</dbReference>
<evidence type="ECO:0000256" key="4">
    <source>
        <dbReference type="SAM" id="Coils"/>
    </source>
</evidence>
<evidence type="ECO:0000256" key="3">
    <source>
        <dbReference type="ARBA" id="ARBA00022753"/>
    </source>
</evidence>
<dbReference type="OrthoDB" id="5592979at2759"/>
<dbReference type="KEGG" id="ota:OT_ostta17g02070"/>
<keyword evidence="4" id="KW-0175">Coiled coil</keyword>
<dbReference type="Pfam" id="PF03357">
    <property type="entry name" value="Snf7"/>
    <property type="match status" value="1"/>
</dbReference>
<dbReference type="STRING" id="70448.Q00T60"/>
<sequence>MPKCPNATADLASRGIMFRKLFGYGRSSPGTSTTAHNGNTTPSTAVDAIDRIKRTLEMLEKKEALTNRRVEEELALAREENRKGNKRRAMQHLKKKKLYEAQLDALSTSQLKLQEQVIMLEGSRATSETYGALRTGADAMRRLAKETSIDDVDATMDVINEQTEQMRAVQEALGQPTGLAAEFDEDELEEELAELDALDVENNLLDPELAKELEEPTLPSVPLPAVPASASASALSADEEAELKALQAEMELS</sequence>
<dbReference type="Proteomes" id="UP000009170">
    <property type="component" value="Unassembled WGS sequence"/>
</dbReference>
<keyword evidence="7" id="KW-1185">Reference proteome</keyword>
<dbReference type="OMA" id="MKQIHGG"/>
<comment type="similarity">
    <text evidence="2">Belongs to the SNF7 family.</text>
</comment>
<evidence type="ECO:0000256" key="5">
    <source>
        <dbReference type="SAM" id="MobiDB-lite"/>
    </source>
</evidence>
<dbReference type="EMBL" id="CAID01000017">
    <property type="protein sequence ID" value="CAL57956.1"/>
    <property type="molecule type" value="Genomic_DNA"/>
</dbReference>
<name>Q00T60_OSTTA</name>
<dbReference type="Gene3D" id="6.10.250.1710">
    <property type="match status" value="1"/>
</dbReference>
<dbReference type="PANTHER" id="PTHR22761:SF10">
    <property type="entry name" value="GH13992P"/>
    <property type="match status" value="1"/>
</dbReference>
<feature type="compositionally biased region" description="Low complexity" evidence="5">
    <location>
        <begin position="226"/>
        <end position="236"/>
    </location>
</feature>
<dbReference type="RefSeq" id="XP_003083989.1">
    <property type="nucleotide sequence ID" value="XM_003083941.1"/>
</dbReference>
<dbReference type="GO" id="GO:0000815">
    <property type="term" value="C:ESCRT III complex"/>
    <property type="evidence" value="ECO:0007669"/>
    <property type="project" value="TreeGrafter"/>
</dbReference>